<feature type="binding site" evidence="7">
    <location>
        <position position="72"/>
    </location>
    <ligand>
        <name>ATP</name>
        <dbReference type="ChEBI" id="CHEBI:30616"/>
    </ligand>
</feature>
<evidence type="ECO:0000256" key="3">
    <source>
        <dbReference type="ARBA" id="ARBA00022737"/>
    </source>
</evidence>
<dbReference type="SUPFAM" id="SSF50969">
    <property type="entry name" value="YVTN repeat-like/Quinoprotein amine dehydrogenase"/>
    <property type="match status" value="1"/>
</dbReference>
<dbReference type="PANTHER" id="PTHR43289">
    <property type="entry name" value="MITOGEN-ACTIVATED PROTEIN KINASE KINASE KINASE 20-RELATED"/>
    <property type="match status" value="1"/>
</dbReference>
<feature type="transmembrane region" description="Helical" evidence="8">
    <location>
        <begin position="343"/>
        <end position="362"/>
    </location>
</feature>
<dbReference type="SMART" id="SM00220">
    <property type="entry name" value="S_TKc"/>
    <property type="match status" value="1"/>
</dbReference>
<proteinExistence type="predicted"/>
<dbReference type="SMART" id="SM00320">
    <property type="entry name" value="WD40"/>
    <property type="match status" value="3"/>
</dbReference>
<dbReference type="PANTHER" id="PTHR43289:SF6">
    <property type="entry name" value="SERINE_THREONINE-PROTEIN KINASE NEKL-3"/>
    <property type="match status" value="1"/>
</dbReference>
<evidence type="ECO:0000259" key="9">
    <source>
        <dbReference type="PROSITE" id="PS50011"/>
    </source>
</evidence>
<name>A0A839F460_9GAMM</name>
<keyword evidence="5" id="KW-0418">Kinase</keyword>
<evidence type="ECO:0000256" key="1">
    <source>
        <dbReference type="ARBA" id="ARBA00022574"/>
    </source>
</evidence>
<dbReference type="InterPro" id="IPR011047">
    <property type="entry name" value="Quinoprotein_ADH-like_sf"/>
</dbReference>
<keyword evidence="8" id="KW-0812">Transmembrane</keyword>
<comment type="caution">
    <text evidence="10">The sequence shown here is derived from an EMBL/GenBank/DDBJ whole genome shotgun (WGS) entry which is preliminary data.</text>
</comment>
<dbReference type="PROSITE" id="PS00108">
    <property type="entry name" value="PROTEIN_KINASE_ST"/>
    <property type="match status" value="1"/>
</dbReference>
<dbReference type="SUPFAM" id="SSF50998">
    <property type="entry name" value="Quinoprotein alcohol dehydrogenase-like"/>
    <property type="match status" value="1"/>
</dbReference>
<keyword evidence="4 7" id="KW-0547">Nucleotide-binding</keyword>
<dbReference type="PROSITE" id="PS00678">
    <property type="entry name" value="WD_REPEATS_1"/>
    <property type="match status" value="1"/>
</dbReference>
<dbReference type="CDD" id="cd14014">
    <property type="entry name" value="STKc_PknB_like"/>
    <property type="match status" value="1"/>
</dbReference>
<dbReference type="Gene3D" id="1.10.510.10">
    <property type="entry name" value="Transferase(Phosphotransferase) domain 1"/>
    <property type="match status" value="1"/>
</dbReference>
<evidence type="ECO:0000256" key="6">
    <source>
        <dbReference type="ARBA" id="ARBA00022840"/>
    </source>
</evidence>
<dbReference type="InterPro" id="IPR019775">
    <property type="entry name" value="WD40_repeat_CS"/>
</dbReference>
<dbReference type="SUPFAM" id="SSF56112">
    <property type="entry name" value="Protein kinase-like (PK-like)"/>
    <property type="match status" value="1"/>
</dbReference>
<dbReference type="InterPro" id="IPR000719">
    <property type="entry name" value="Prot_kinase_dom"/>
</dbReference>
<dbReference type="Proteomes" id="UP000550401">
    <property type="component" value="Unassembled WGS sequence"/>
</dbReference>
<keyword evidence="3" id="KW-0677">Repeat</keyword>
<dbReference type="InterPro" id="IPR011044">
    <property type="entry name" value="Quino_amine_DH_bsu"/>
</dbReference>
<keyword evidence="8" id="KW-0472">Membrane</keyword>
<dbReference type="Gene3D" id="2.130.10.10">
    <property type="entry name" value="YVTN repeat-like/Quinoprotein amine dehydrogenase"/>
    <property type="match status" value="2"/>
</dbReference>
<keyword evidence="6 7" id="KW-0067">ATP-binding</keyword>
<dbReference type="RefSeq" id="WP_182531641.1">
    <property type="nucleotide sequence ID" value="NZ_JACGXL010000004.1"/>
</dbReference>
<dbReference type="GO" id="GO:0005524">
    <property type="term" value="F:ATP binding"/>
    <property type="evidence" value="ECO:0007669"/>
    <property type="project" value="UniProtKB-UniRule"/>
</dbReference>
<evidence type="ECO:0000256" key="8">
    <source>
        <dbReference type="SAM" id="Phobius"/>
    </source>
</evidence>
<dbReference type="Gene3D" id="3.30.200.20">
    <property type="entry name" value="Phosphorylase Kinase, domain 1"/>
    <property type="match status" value="1"/>
</dbReference>
<dbReference type="InterPro" id="IPR017441">
    <property type="entry name" value="Protein_kinase_ATP_BS"/>
</dbReference>
<dbReference type="PROSITE" id="PS50011">
    <property type="entry name" value="PROTEIN_KINASE_DOM"/>
    <property type="match status" value="1"/>
</dbReference>
<dbReference type="InterPro" id="IPR008271">
    <property type="entry name" value="Ser/Thr_kinase_AS"/>
</dbReference>
<protein>
    <recommendedName>
        <fullName evidence="9">Protein kinase domain-containing protein</fullName>
    </recommendedName>
</protein>
<dbReference type="PROSITE" id="PS00107">
    <property type="entry name" value="PROTEIN_KINASE_ATP"/>
    <property type="match status" value="1"/>
</dbReference>
<dbReference type="EMBL" id="JACGXL010000004">
    <property type="protein sequence ID" value="MBA8888599.1"/>
    <property type="molecule type" value="Genomic_DNA"/>
</dbReference>
<dbReference type="Pfam" id="PF00069">
    <property type="entry name" value="Pkinase"/>
    <property type="match status" value="1"/>
</dbReference>
<organism evidence="10 11">
    <name type="scientific">Dokdonella fugitiva</name>
    <dbReference type="NCBI Taxonomy" id="328517"/>
    <lineage>
        <taxon>Bacteria</taxon>
        <taxon>Pseudomonadati</taxon>
        <taxon>Pseudomonadota</taxon>
        <taxon>Gammaproteobacteria</taxon>
        <taxon>Lysobacterales</taxon>
        <taxon>Rhodanobacteraceae</taxon>
        <taxon>Dokdonella</taxon>
    </lineage>
</organism>
<keyword evidence="2" id="KW-0808">Transferase</keyword>
<evidence type="ECO:0000313" key="11">
    <source>
        <dbReference type="Proteomes" id="UP000550401"/>
    </source>
</evidence>
<dbReference type="AlphaFoldDB" id="A0A839F460"/>
<dbReference type="GO" id="GO:0004674">
    <property type="term" value="F:protein serine/threonine kinase activity"/>
    <property type="evidence" value="ECO:0007669"/>
    <property type="project" value="TreeGrafter"/>
</dbReference>
<dbReference type="InterPro" id="IPR015943">
    <property type="entry name" value="WD40/YVTN_repeat-like_dom_sf"/>
</dbReference>
<evidence type="ECO:0000256" key="5">
    <source>
        <dbReference type="ARBA" id="ARBA00022777"/>
    </source>
</evidence>
<evidence type="ECO:0000256" key="7">
    <source>
        <dbReference type="PROSITE-ProRule" id="PRU10141"/>
    </source>
</evidence>
<feature type="domain" description="Protein kinase" evidence="9">
    <location>
        <begin position="43"/>
        <end position="310"/>
    </location>
</feature>
<sequence length="996" mass="105962">MDFRICTACGLAMGAGALRCARCGGAAARADGRAFIGQTFGKYALLGLIGEGGMGVVLQGRHVALGHAVAVKLLQPGLGDAAFRERFLREARLLAGLRHPNIVDVHDFDVSPGDVPYYVMEHLEGESLAAEIARSPQGLPVARLMTVLRGIVDALAHAHAQGIVHRDLKPDNVFLARVAGREQVKLLDFGIARVLEDDASEGARLTQAGHVIGTPQYFAPEQFYGYPVTLATDQYALALIVAEMLRGKPLRSGRSFSEISLEGLTRTPATMTAELPRDTSPRIAAALARALAVDPAQRHADVVAFLRALEDDGRADVATRPAPVHAPPATVERAMPRRPRGRLMAGAIAAAVAALLGAFALWRLHAPAPSATAAVAVPPATAWLRERERYGVPVDARNVLARRNDVAVLASADGWYLRPLQAGVEASRVVLPHGQRLLGALEEGRLAVAAGDLLQATDPVTAEATPLARLPKELAPDAIVRVAPDARTLVAASARALVLWRRGEDDRLQRGASIADAADAQAIALSRRWLAVVDASGARVRVIRSADGAVVLDEALDLGAVRDLALLDEPARLAVAGREPEVDVFALDRSAPMRSLPVQRGAQSLAWLADAPTLLVAGEAGMRLWRDDGFVDAAPVGAASTPGAVQADGAGVLLLDGVAHRLARLDYGVLPVAQRFDLGKAESWAVHVDTARHAVYVGSSDGVVYAIDGGKVVPHALHADGVTALAGDAGHLASASDDRTLAIWNLPAMDVRWRSRGHDYLVNQITLVGQALWSSSSDGTLKRWRWPSLEEEEAVDLRALAATPDLRLHAFWIARDARRALVGTWNHRLLELARDDAGAWSARPHAIESASGYHLLELDAARVVLVEGTEPTRLYAWDLDTRRLARLPDFGHRLWTLTPDGRGGAFAAGRGVLCRYALARAADGAVRVRVEAALRSDIGDLTAADYDAGSGRLWLADADGHLLALDAQHLPLVVLYEGALEADPPDATAPATPARR</sequence>
<evidence type="ECO:0000256" key="2">
    <source>
        <dbReference type="ARBA" id="ARBA00022679"/>
    </source>
</evidence>
<keyword evidence="8" id="KW-1133">Transmembrane helix</keyword>
<gene>
    <name evidence="10" type="ORF">FHW12_002832</name>
</gene>
<keyword evidence="1" id="KW-0853">WD repeat</keyword>
<evidence type="ECO:0000256" key="4">
    <source>
        <dbReference type="ARBA" id="ARBA00022741"/>
    </source>
</evidence>
<keyword evidence="11" id="KW-1185">Reference proteome</keyword>
<evidence type="ECO:0000313" key="10">
    <source>
        <dbReference type="EMBL" id="MBA8888599.1"/>
    </source>
</evidence>
<dbReference type="InterPro" id="IPR011009">
    <property type="entry name" value="Kinase-like_dom_sf"/>
</dbReference>
<dbReference type="InterPro" id="IPR001680">
    <property type="entry name" value="WD40_rpt"/>
</dbReference>
<reference evidence="10 11" key="1">
    <citation type="submission" date="2020-07" db="EMBL/GenBank/DDBJ databases">
        <title>Genomic Encyclopedia of Type Strains, Phase IV (KMG-V): Genome sequencing to study the core and pangenomes of soil and plant-associated prokaryotes.</title>
        <authorList>
            <person name="Whitman W."/>
        </authorList>
    </citation>
    <scope>NUCLEOTIDE SEQUENCE [LARGE SCALE GENOMIC DNA]</scope>
    <source>
        <strain evidence="10 11">RH2WT43</strain>
    </source>
</reference>
<accession>A0A839F460</accession>